<dbReference type="AlphaFoldDB" id="E1JVP6"/>
<sequence length="304" mass="30747">MSQAWIIVTEEKQTPALVAMAKGLGGKVIAAVIGPRALAEAAAAAGPDAVKWVETEQGRPAEAYAGPVARLIAADAPGAVVASASAAGRVLAGATAVKLGAAMIPRGLKLSAAGETTLLERADLDGRVIETIASAGPVVTFYAGGDVERTPCSPAPIETVAADGVADIRLEKTEPAAGADAGITKASVVVSVGRGLKKKDDLTLIQGLATALGAEIGCSMPVADDLGWVEKERYVGRSGQHITPRLYIAVGIQGAPQHLEGIRGTKVVVGINNDPDAPIFKAADFGIVGDLYEVVPALRAALGK</sequence>
<evidence type="ECO:0000259" key="6">
    <source>
        <dbReference type="SMART" id="SM00893"/>
    </source>
</evidence>
<dbReference type="EMBL" id="AECZ01000009">
    <property type="protein sequence ID" value="EFL51534.1"/>
    <property type="molecule type" value="Genomic_DNA"/>
</dbReference>
<dbReference type="FunFam" id="3.40.50.1220:FF:000004">
    <property type="entry name" value="Electron transfer flavoprotein"/>
    <property type="match status" value="1"/>
</dbReference>
<feature type="binding site" evidence="5">
    <location>
        <begin position="251"/>
        <end position="258"/>
    </location>
    <ligand>
        <name>FAD</name>
        <dbReference type="ChEBI" id="CHEBI:57692"/>
    </ligand>
</feature>
<dbReference type="STRING" id="596151.DesfrDRAFT_1695"/>
<dbReference type="OrthoDB" id="9770286at2"/>
<dbReference type="RefSeq" id="WP_005992928.1">
    <property type="nucleotide sequence ID" value="NZ_AECZ01000009.1"/>
</dbReference>
<protein>
    <submittedName>
        <fullName evidence="7">Electron transfer flavoprotein alpha subunit</fullName>
    </submittedName>
</protein>
<evidence type="ECO:0000256" key="4">
    <source>
        <dbReference type="ARBA" id="ARBA00022982"/>
    </source>
</evidence>
<dbReference type="eggNOG" id="COG2025">
    <property type="taxonomic scope" value="Bacteria"/>
</dbReference>
<dbReference type="Proteomes" id="UP000006250">
    <property type="component" value="Unassembled WGS sequence"/>
</dbReference>
<keyword evidence="4" id="KW-0249">Electron transport</keyword>
<dbReference type="GO" id="GO:0033539">
    <property type="term" value="P:fatty acid beta-oxidation using acyl-CoA dehydrogenase"/>
    <property type="evidence" value="ECO:0007669"/>
    <property type="project" value="TreeGrafter"/>
</dbReference>
<evidence type="ECO:0000313" key="7">
    <source>
        <dbReference type="EMBL" id="EFL51534.1"/>
    </source>
</evidence>
<comment type="cofactor">
    <cofactor evidence="5">
        <name>FAD</name>
        <dbReference type="ChEBI" id="CHEBI:57692"/>
    </cofactor>
    <text evidence="5">Binds 1 FAD per dimer.</text>
</comment>
<feature type="binding site" evidence="5">
    <location>
        <position position="194"/>
    </location>
    <ligand>
        <name>FAD</name>
        <dbReference type="ChEBI" id="CHEBI:57692"/>
    </ligand>
</feature>
<dbReference type="InterPro" id="IPR029035">
    <property type="entry name" value="DHS-like_NAD/FAD-binding_dom"/>
</dbReference>
<comment type="caution">
    <text evidence="7">The sequence shown here is derived from an EMBL/GenBank/DDBJ whole genome shotgun (WGS) entry which is preliminary data.</text>
</comment>
<dbReference type="PANTHER" id="PTHR43153">
    <property type="entry name" value="ELECTRON TRANSFER FLAVOPROTEIN ALPHA"/>
    <property type="match status" value="1"/>
</dbReference>
<evidence type="ECO:0000256" key="1">
    <source>
        <dbReference type="ARBA" id="ARBA00005817"/>
    </source>
</evidence>
<dbReference type="SMART" id="SM00893">
    <property type="entry name" value="ETF"/>
    <property type="match status" value="1"/>
</dbReference>
<name>E1JVP6_SOLFR</name>
<comment type="similarity">
    <text evidence="1">Belongs to the ETF alpha-subunit/FixB family.</text>
</comment>
<dbReference type="GO" id="GO:0009055">
    <property type="term" value="F:electron transfer activity"/>
    <property type="evidence" value="ECO:0007669"/>
    <property type="project" value="InterPro"/>
</dbReference>
<dbReference type="Gene3D" id="3.40.50.1220">
    <property type="entry name" value="TPP-binding domain"/>
    <property type="match status" value="1"/>
</dbReference>
<evidence type="ECO:0000256" key="3">
    <source>
        <dbReference type="ARBA" id="ARBA00022630"/>
    </source>
</evidence>
<dbReference type="InterPro" id="IPR014729">
    <property type="entry name" value="Rossmann-like_a/b/a_fold"/>
</dbReference>
<dbReference type="InterPro" id="IPR014731">
    <property type="entry name" value="ETF_asu_C"/>
</dbReference>
<keyword evidence="8" id="KW-1185">Reference proteome</keyword>
<feature type="binding site" evidence="5">
    <location>
        <position position="272"/>
    </location>
    <ligand>
        <name>FAD</name>
        <dbReference type="ChEBI" id="CHEBI:57692"/>
    </ligand>
</feature>
<evidence type="ECO:0000256" key="5">
    <source>
        <dbReference type="PIRSR" id="PIRSR000089-1"/>
    </source>
</evidence>
<dbReference type="SUPFAM" id="SSF52402">
    <property type="entry name" value="Adenine nucleotide alpha hydrolases-like"/>
    <property type="match status" value="1"/>
</dbReference>
<dbReference type="InterPro" id="IPR001308">
    <property type="entry name" value="ETF_a/FixB"/>
</dbReference>
<reference evidence="7 8" key="1">
    <citation type="submission" date="2010-08" db="EMBL/GenBank/DDBJ databases">
        <title>The draft genome of Desulfovibrio fructosovorans JJ.</title>
        <authorList>
            <consortium name="US DOE Joint Genome Institute (JGI-PGF)"/>
            <person name="Lucas S."/>
            <person name="Copeland A."/>
            <person name="Lapidus A."/>
            <person name="Cheng J.-F."/>
            <person name="Bruce D."/>
            <person name="Goodwin L."/>
            <person name="Pitluck S."/>
            <person name="Land M.L."/>
            <person name="Hauser L."/>
            <person name="Chang Y.-J."/>
            <person name="Jeffries C."/>
            <person name="Wall J.D."/>
            <person name="Stahl D.A."/>
            <person name="Arkin A.P."/>
            <person name="Dehal P."/>
            <person name="Stolyar S.M."/>
            <person name="Hazen T.C."/>
            <person name="Woyke T.J."/>
        </authorList>
    </citation>
    <scope>NUCLEOTIDE SEQUENCE [LARGE SCALE GENOMIC DNA]</scope>
    <source>
        <strain evidence="7 8">JJ</strain>
    </source>
</reference>
<dbReference type="InterPro" id="IPR014730">
    <property type="entry name" value="ETF_a/b_N"/>
</dbReference>
<dbReference type="Gene3D" id="3.40.50.620">
    <property type="entry name" value="HUPs"/>
    <property type="match status" value="1"/>
</dbReference>
<organism evidence="7 8">
    <name type="scientific">Solidesulfovibrio fructosivorans JJ]</name>
    <dbReference type="NCBI Taxonomy" id="596151"/>
    <lineage>
        <taxon>Bacteria</taxon>
        <taxon>Pseudomonadati</taxon>
        <taxon>Thermodesulfobacteriota</taxon>
        <taxon>Desulfovibrionia</taxon>
        <taxon>Desulfovibrionales</taxon>
        <taxon>Desulfovibrionaceae</taxon>
        <taxon>Solidesulfovibrio</taxon>
    </lineage>
</organism>
<keyword evidence="5" id="KW-0274">FAD</keyword>
<dbReference type="GO" id="GO:0050660">
    <property type="term" value="F:flavin adenine dinucleotide binding"/>
    <property type="evidence" value="ECO:0007669"/>
    <property type="project" value="InterPro"/>
</dbReference>
<keyword evidence="3" id="KW-0285">Flavoprotein</keyword>
<accession>E1JVP6</accession>
<evidence type="ECO:0000313" key="8">
    <source>
        <dbReference type="Proteomes" id="UP000006250"/>
    </source>
</evidence>
<dbReference type="Pfam" id="PF01012">
    <property type="entry name" value="ETF"/>
    <property type="match status" value="1"/>
</dbReference>
<dbReference type="Pfam" id="PF00766">
    <property type="entry name" value="ETF_alpha"/>
    <property type="match status" value="1"/>
</dbReference>
<gene>
    <name evidence="7" type="ORF">DesfrDRAFT_1695</name>
</gene>
<dbReference type="PIRSF" id="PIRSF000089">
    <property type="entry name" value="Electra_flavoP_a"/>
    <property type="match status" value="1"/>
</dbReference>
<dbReference type="PANTHER" id="PTHR43153:SF11">
    <property type="entry name" value="ELECTRON TRANSFER FLAVOPROTEIN, SUBUNIT ALPHA (ETFA)"/>
    <property type="match status" value="1"/>
</dbReference>
<feature type="domain" description="Electron transfer flavoprotein alpha/beta-subunit N-terminal" evidence="6">
    <location>
        <begin position="4"/>
        <end position="172"/>
    </location>
</feature>
<dbReference type="SUPFAM" id="SSF52467">
    <property type="entry name" value="DHS-like NAD/FAD-binding domain"/>
    <property type="match status" value="1"/>
</dbReference>
<proteinExistence type="inferred from homology"/>
<evidence type="ECO:0000256" key="2">
    <source>
        <dbReference type="ARBA" id="ARBA00022448"/>
    </source>
</evidence>
<keyword evidence="2" id="KW-0813">Transport</keyword>